<dbReference type="RefSeq" id="XP_001270739.1">
    <property type="nucleotide sequence ID" value="XM_001270738.1"/>
</dbReference>
<dbReference type="OrthoDB" id="414175at2759"/>
<keyword evidence="11" id="KW-0472">Membrane</keyword>
<proteinExistence type="inferred from homology"/>
<comment type="pathway">
    <text evidence="2">Protein modification; protein glycosylation.</text>
</comment>
<dbReference type="STRING" id="344612.A1CJI9"/>
<evidence type="ECO:0000256" key="9">
    <source>
        <dbReference type="ARBA" id="ARBA00022968"/>
    </source>
</evidence>
<dbReference type="HOGENOM" id="CLU_022549_3_1_1"/>
<evidence type="ECO:0000256" key="1">
    <source>
        <dbReference type="ARBA" id="ARBA00004606"/>
    </source>
</evidence>
<keyword evidence="8" id="KW-0547">Nucleotide-binding</keyword>
<gene>
    <name evidence="13" type="ORF">ACLA_035160</name>
</gene>
<dbReference type="Pfam" id="PF02434">
    <property type="entry name" value="Fringe"/>
    <property type="match status" value="1"/>
</dbReference>
<dbReference type="GO" id="GO:0016020">
    <property type="term" value="C:membrane"/>
    <property type="evidence" value="ECO:0007669"/>
    <property type="project" value="UniProtKB-SubCell"/>
</dbReference>
<keyword evidence="5" id="KW-0328">Glycosyltransferase</keyword>
<comment type="similarity">
    <text evidence="3">Belongs to the glycosyltransferase 31 family. Beta3-Gal-T subfamily.</text>
</comment>
<sequence length="436" mass="49819">MIIPLRYRRRITVILALLGLFLLYHFVSIRPDLQRPLSAIRSNGRQQQSQNPECPSLPGIEDVLVVMKTGVTEALDKVPVHFETTLRCVPNYVIFSDFEEDIAGVRVHDALRNMDSEVKRTVPDFDLYNRLQKLGRPGLETQDFADEANSAIGKPNNRGWKLDKWKFLPMIQETLRYKPDAKWYVFMEADTYYSWPTLLEWLAHYDPSKALYIGTETQIADVIFAHGGSGFVLSQPALQLAADEYAGRTVELDMFTDGHWAGDCVLGKVLLDAGVPLTFSWPILQNSNVGELDPFTKGFYRQPWCFPAVALHHLLPQDIRNLWQFEQRRWKSRKRLLLHSDIFKELIYPELSNVRDGWDNLASDEQPSATSFHECQSLCLNDLSCTQFALRDGACFTGKSPRLGVRRPQVRSGWVMKRVERMLAGAPSCPKPDFGV</sequence>
<evidence type="ECO:0000256" key="7">
    <source>
        <dbReference type="ARBA" id="ARBA00022692"/>
    </source>
</evidence>
<dbReference type="EC" id="2.4.1.122" evidence="4"/>
<dbReference type="AlphaFoldDB" id="A1CJI9"/>
<evidence type="ECO:0000256" key="8">
    <source>
        <dbReference type="ARBA" id="ARBA00022741"/>
    </source>
</evidence>
<dbReference type="PANTHER" id="PTHR23033">
    <property type="entry name" value="BETA1,3-GALACTOSYLTRANSFERASE"/>
    <property type="match status" value="1"/>
</dbReference>
<dbReference type="OMA" id="FYRKPWC"/>
<name>A1CJI9_ASPCL</name>
<dbReference type="Proteomes" id="UP000006701">
    <property type="component" value="Unassembled WGS sequence"/>
</dbReference>
<dbReference type="GO" id="GO:0016263">
    <property type="term" value="F:glycoprotein-N-acetylgalactosamine 3-beta-galactosyltransferase activity"/>
    <property type="evidence" value="ECO:0007669"/>
    <property type="project" value="UniProtKB-EC"/>
</dbReference>
<keyword evidence="14" id="KW-1185">Reference proteome</keyword>
<keyword evidence="6" id="KW-0808">Transferase</keyword>
<dbReference type="eggNOG" id="KOG2246">
    <property type="taxonomic scope" value="Eukaryota"/>
</dbReference>
<comment type="subcellular location">
    <subcellularLocation>
        <location evidence="1">Membrane</location>
        <topology evidence="1">Single-pass type II membrane protein</topology>
    </subcellularLocation>
</comment>
<dbReference type="GO" id="GO:0000166">
    <property type="term" value="F:nucleotide binding"/>
    <property type="evidence" value="ECO:0007669"/>
    <property type="project" value="UniProtKB-KW"/>
</dbReference>
<dbReference type="GeneID" id="4702844"/>
<dbReference type="InterPro" id="IPR026050">
    <property type="entry name" value="C1GALT1/C1GALT1_chp1"/>
</dbReference>
<accession>A1CJI9</accession>
<keyword evidence="7" id="KW-0812">Transmembrane</keyword>
<dbReference type="VEuPathDB" id="FungiDB:ACLA_035160"/>
<dbReference type="Gene3D" id="3.90.550.50">
    <property type="match status" value="1"/>
</dbReference>
<feature type="domain" description="Fringe-like glycosyltransferase" evidence="12">
    <location>
        <begin position="148"/>
        <end position="278"/>
    </location>
</feature>
<keyword evidence="9" id="KW-0735">Signal-anchor</keyword>
<evidence type="ECO:0000256" key="2">
    <source>
        <dbReference type="ARBA" id="ARBA00004922"/>
    </source>
</evidence>
<evidence type="ECO:0000313" key="14">
    <source>
        <dbReference type="Proteomes" id="UP000006701"/>
    </source>
</evidence>
<reference evidence="13 14" key="1">
    <citation type="journal article" date="2008" name="PLoS Genet.">
        <title>Genomic islands in the pathogenic filamentous fungus Aspergillus fumigatus.</title>
        <authorList>
            <person name="Fedorova N.D."/>
            <person name="Khaldi N."/>
            <person name="Joardar V.S."/>
            <person name="Maiti R."/>
            <person name="Amedeo P."/>
            <person name="Anderson M.J."/>
            <person name="Crabtree J."/>
            <person name="Silva J.C."/>
            <person name="Badger J.H."/>
            <person name="Albarraq A."/>
            <person name="Angiuoli S."/>
            <person name="Bussey H."/>
            <person name="Bowyer P."/>
            <person name="Cotty P.J."/>
            <person name="Dyer P.S."/>
            <person name="Egan A."/>
            <person name="Galens K."/>
            <person name="Fraser-Liggett C.M."/>
            <person name="Haas B.J."/>
            <person name="Inman J.M."/>
            <person name="Kent R."/>
            <person name="Lemieux S."/>
            <person name="Malavazi I."/>
            <person name="Orvis J."/>
            <person name="Roemer T."/>
            <person name="Ronning C.M."/>
            <person name="Sundaram J.P."/>
            <person name="Sutton G."/>
            <person name="Turner G."/>
            <person name="Venter J.C."/>
            <person name="White O.R."/>
            <person name="Whitty B.R."/>
            <person name="Youngman P."/>
            <person name="Wolfe K.H."/>
            <person name="Goldman G.H."/>
            <person name="Wortman J.R."/>
            <person name="Jiang B."/>
            <person name="Denning D.W."/>
            <person name="Nierman W.C."/>
        </authorList>
    </citation>
    <scope>NUCLEOTIDE SEQUENCE [LARGE SCALE GENOMIC DNA]</scope>
    <source>
        <strain evidence="14">ATCC 1007 / CBS 513.65 / DSM 816 / NCTC 3887 / NRRL 1</strain>
    </source>
</reference>
<dbReference type="EMBL" id="DS027056">
    <property type="protein sequence ID" value="EAW09313.1"/>
    <property type="molecule type" value="Genomic_DNA"/>
</dbReference>
<dbReference type="KEGG" id="act:ACLA_035160"/>
<evidence type="ECO:0000259" key="12">
    <source>
        <dbReference type="Pfam" id="PF02434"/>
    </source>
</evidence>
<dbReference type="PANTHER" id="PTHR23033:SF47">
    <property type="entry name" value="APPLE DOMAIN-CONTAINING PROTEIN-RELATED"/>
    <property type="match status" value="1"/>
</dbReference>
<evidence type="ECO:0000256" key="10">
    <source>
        <dbReference type="ARBA" id="ARBA00022989"/>
    </source>
</evidence>
<organism evidence="13 14">
    <name type="scientific">Aspergillus clavatus (strain ATCC 1007 / CBS 513.65 / DSM 816 / NCTC 3887 / NRRL 1 / QM 1276 / 107)</name>
    <dbReference type="NCBI Taxonomy" id="344612"/>
    <lineage>
        <taxon>Eukaryota</taxon>
        <taxon>Fungi</taxon>
        <taxon>Dikarya</taxon>
        <taxon>Ascomycota</taxon>
        <taxon>Pezizomycotina</taxon>
        <taxon>Eurotiomycetes</taxon>
        <taxon>Eurotiomycetidae</taxon>
        <taxon>Eurotiales</taxon>
        <taxon>Aspergillaceae</taxon>
        <taxon>Aspergillus</taxon>
        <taxon>Aspergillus subgen. Fumigati</taxon>
    </lineage>
</organism>
<evidence type="ECO:0000256" key="5">
    <source>
        <dbReference type="ARBA" id="ARBA00022676"/>
    </source>
</evidence>
<evidence type="ECO:0000256" key="11">
    <source>
        <dbReference type="ARBA" id="ARBA00023136"/>
    </source>
</evidence>
<evidence type="ECO:0000256" key="6">
    <source>
        <dbReference type="ARBA" id="ARBA00022679"/>
    </source>
</evidence>
<dbReference type="InterPro" id="IPR003378">
    <property type="entry name" value="Fringe-like_glycosylTrfase"/>
</dbReference>
<evidence type="ECO:0000256" key="4">
    <source>
        <dbReference type="ARBA" id="ARBA00012557"/>
    </source>
</evidence>
<protein>
    <recommendedName>
        <fullName evidence="4">N-acetylgalactosaminide beta-1,3-galactosyltransferase</fullName>
        <ecNumber evidence="4">2.4.1.122</ecNumber>
    </recommendedName>
</protein>
<evidence type="ECO:0000256" key="3">
    <source>
        <dbReference type="ARBA" id="ARBA00006462"/>
    </source>
</evidence>
<evidence type="ECO:0000313" key="13">
    <source>
        <dbReference type="EMBL" id="EAW09313.1"/>
    </source>
</evidence>
<keyword evidence="10" id="KW-1133">Transmembrane helix</keyword>